<dbReference type="Gene3D" id="3.40.50.1820">
    <property type="entry name" value="alpha/beta hydrolase"/>
    <property type="match status" value="2"/>
</dbReference>
<keyword evidence="4" id="KW-0378">Hydrolase</keyword>
<reference evidence="6 7" key="1">
    <citation type="submission" date="2024-07" db="EMBL/GenBank/DDBJ databases">
        <title>Section-level genome sequencing and comparative genomics of Aspergillus sections Usti and Cavernicolus.</title>
        <authorList>
            <consortium name="Lawrence Berkeley National Laboratory"/>
            <person name="Nybo J.L."/>
            <person name="Vesth T.C."/>
            <person name="Theobald S."/>
            <person name="Frisvad J.C."/>
            <person name="Larsen T.O."/>
            <person name="Kjaerboelling I."/>
            <person name="Rothschild-Mancinelli K."/>
            <person name="Lyhne E.K."/>
            <person name="Kogle M.E."/>
            <person name="Barry K."/>
            <person name="Clum A."/>
            <person name="Na H."/>
            <person name="Ledsgaard L."/>
            <person name="Lin J."/>
            <person name="Lipzen A."/>
            <person name="Kuo A."/>
            <person name="Riley R."/>
            <person name="Mondo S."/>
            <person name="Labutti K."/>
            <person name="Haridas S."/>
            <person name="Pangalinan J."/>
            <person name="Salamov A.A."/>
            <person name="Simmons B.A."/>
            <person name="Magnuson J.K."/>
            <person name="Chen J."/>
            <person name="Drula E."/>
            <person name="Henrissat B."/>
            <person name="Wiebenga A."/>
            <person name="Lubbers R.J."/>
            <person name="Gomes A.C."/>
            <person name="Makela M.R."/>
            <person name="Stajich J."/>
            <person name="Grigoriev I.V."/>
            <person name="Mortensen U.H."/>
            <person name="De Vries R.P."/>
            <person name="Baker S.E."/>
            <person name="Andersen M.R."/>
        </authorList>
    </citation>
    <scope>NUCLEOTIDE SEQUENCE [LARGE SCALE GENOMIC DNA]</scope>
    <source>
        <strain evidence="6 7">CBS 588.65</strain>
    </source>
</reference>
<accession>A0ABR4GY20</accession>
<dbReference type="Proteomes" id="UP001610334">
    <property type="component" value="Unassembled WGS sequence"/>
</dbReference>
<evidence type="ECO:0000256" key="2">
    <source>
        <dbReference type="ARBA" id="ARBA00022670"/>
    </source>
</evidence>
<dbReference type="Pfam" id="PF05577">
    <property type="entry name" value="Peptidase_S28"/>
    <property type="match status" value="1"/>
</dbReference>
<name>A0ABR4GY20_9EURO</name>
<proteinExistence type="inferred from homology"/>
<dbReference type="InterPro" id="IPR029058">
    <property type="entry name" value="AB_hydrolase_fold"/>
</dbReference>
<comment type="caution">
    <text evidence="6">The sequence shown here is derived from an EMBL/GenBank/DDBJ whole genome shotgun (WGS) entry which is preliminary data.</text>
</comment>
<dbReference type="SUPFAM" id="SSF53474">
    <property type="entry name" value="alpha/beta-Hydrolases"/>
    <property type="match status" value="1"/>
</dbReference>
<organism evidence="6 7">
    <name type="scientific">Aspergillus granulosus</name>
    <dbReference type="NCBI Taxonomy" id="176169"/>
    <lineage>
        <taxon>Eukaryota</taxon>
        <taxon>Fungi</taxon>
        <taxon>Dikarya</taxon>
        <taxon>Ascomycota</taxon>
        <taxon>Pezizomycotina</taxon>
        <taxon>Eurotiomycetes</taxon>
        <taxon>Eurotiomycetidae</taxon>
        <taxon>Eurotiales</taxon>
        <taxon>Aspergillaceae</taxon>
        <taxon>Aspergillus</taxon>
        <taxon>Aspergillus subgen. Nidulantes</taxon>
    </lineage>
</organism>
<keyword evidence="2" id="KW-0645">Protease</keyword>
<sequence length="514" mass="57120">MATPPPTDPVTYEAHNFSAPIDHFHNDTRYEPHSNGSFNLRYWFDSTYYLPGGPVFVIAAGETDGEDRFPFLSQGIVTQLAKAYHGLGVILEHRYYGESYPFEELTLDNIRFLSTEQALADYAYFASNVVFPGLEDHDLTAPATPWIAYGGSYAGAMVAFLRKVYPKTFWGAVSSSGVTAAIIDYWEYFEPIRNFGPEQCIDAIQTQTDLVDRILIDHPDNATLHTQLQAVFGITQPINNTDFVQLLSNPLGSFQSRNWDPAVGSYEFRHYCDNITAPEPLYAPNNYTALLPGLIESAGYDKTNTTLLAQLRNEIGYLNLTVESYNATSGPPGSDLAHGTLPKDIGTSWGYQVCTEWGYFMPGSTVPDSIRPLLSRLITLEYTSAFCSETFNIETPPEVERINKHGGLDFSYPRVAIIGGAADPWRDATPHAEGLPGRESTASEPFILLDIPAEQVWDEIRGGVHHWDQNGLSAEEIAEGQEPPRAVVELQEEIVRFVGGWLGERAERPTARDL</sequence>
<evidence type="ECO:0000256" key="5">
    <source>
        <dbReference type="ARBA" id="ARBA00023180"/>
    </source>
</evidence>
<dbReference type="GO" id="GO:0004180">
    <property type="term" value="F:carboxypeptidase activity"/>
    <property type="evidence" value="ECO:0007669"/>
    <property type="project" value="UniProtKB-KW"/>
</dbReference>
<evidence type="ECO:0000313" key="6">
    <source>
        <dbReference type="EMBL" id="KAL2808067.1"/>
    </source>
</evidence>
<gene>
    <name evidence="6" type="ORF">BJX63DRAFT_424889</name>
</gene>
<dbReference type="PANTHER" id="PTHR11010:SF117">
    <property type="entry name" value="SERINE PROTEASE 16"/>
    <property type="match status" value="1"/>
</dbReference>
<evidence type="ECO:0000256" key="3">
    <source>
        <dbReference type="ARBA" id="ARBA00022729"/>
    </source>
</evidence>
<dbReference type="EMBL" id="JBFXLT010000122">
    <property type="protein sequence ID" value="KAL2808067.1"/>
    <property type="molecule type" value="Genomic_DNA"/>
</dbReference>
<dbReference type="InterPro" id="IPR008758">
    <property type="entry name" value="Peptidase_S28"/>
</dbReference>
<evidence type="ECO:0000256" key="1">
    <source>
        <dbReference type="ARBA" id="ARBA00011079"/>
    </source>
</evidence>
<evidence type="ECO:0000256" key="4">
    <source>
        <dbReference type="ARBA" id="ARBA00022801"/>
    </source>
</evidence>
<keyword evidence="6" id="KW-0121">Carboxypeptidase</keyword>
<protein>
    <submittedName>
        <fullName evidence="6">Serine carboxypeptidase S28-domain-containing protein</fullName>
    </submittedName>
</protein>
<keyword evidence="3" id="KW-0732">Signal</keyword>
<keyword evidence="7" id="KW-1185">Reference proteome</keyword>
<evidence type="ECO:0000313" key="7">
    <source>
        <dbReference type="Proteomes" id="UP001610334"/>
    </source>
</evidence>
<keyword evidence="5" id="KW-0325">Glycoprotein</keyword>
<dbReference type="PANTHER" id="PTHR11010">
    <property type="entry name" value="PROTEASE S28 PRO-X CARBOXYPEPTIDASE-RELATED"/>
    <property type="match status" value="1"/>
</dbReference>
<comment type="similarity">
    <text evidence="1">Belongs to the peptidase S28 family.</text>
</comment>